<evidence type="ECO:0000259" key="1">
    <source>
        <dbReference type="Pfam" id="PF00462"/>
    </source>
</evidence>
<reference evidence="6 7" key="2">
    <citation type="submission" date="2023-05" db="EMBL/GenBank/DDBJ databases">
        <title>Cataloging the Phylogenetic Diversity of Human Bladder Bacteria.</title>
        <authorList>
            <person name="Du J."/>
        </authorList>
    </citation>
    <scope>NUCLEOTIDE SEQUENCE [LARGE SCALE GENOMIC DNA]</scope>
    <source>
        <strain evidence="3 6">UMB6972</strain>
        <strain evidence="2 7">UMB9230</strain>
    </source>
</reference>
<dbReference type="InterPro" id="IPR036249">
    <property type="entry name" value="Thioredoxin-like_sf"/>
</dbReference>
<dbReference type="InterPro" id="IPR002109">
    <property type="entry name" value="Glutaredoxin"/>
</dbReference>
<dbReference type="EMBL" id="JASOLZ010000004">
    <property type="protein sequence ID" value="MDK6861786.1"/>
    <property type="molecule type" value="Genomic_DNA"/>
</dbReference>
<evidence type="ECO:0000313" key="2">
    <source>
        <dbReference type="EMBL" id="MDK6695665.1"/>
    </source>
</evidence>
<sequence length="87" mass="9612">MENSPLIDVYGADWCGDCIRAKAALNKFNAAFTWHNIESEEGAEQKAIDISGQKHIPVVTFSDGSFMVEPTATQIKEKLEELGQINL</sequence>
<dbReference type="Proteomes" id="UP000258379">
    <property type="component" value="Unassembled WGS sequence"/>
</dbReference>
<dbReference type="Pfam" id="PF00462">
    <property type="entry name" value="Glutaredoxin"/>
    <property type="match status" value="1"/>
</dbReference>
<evidence type="ECO:0000313" key="7">
    <source>
        <dbReference type="Proteomes" id="UP001240561"/>
    </source>
</evidence>
<name>A0A0J8FDN4_GARVA</name>
<evidence type="ECO:0000313" key="5">
    <source>
        <dbReference type="Proteomes" id="UP000258379"/>
    </source>
</evidence>
<dbReference type="RefSeq" id="WP_004114090.1">
    <property type="nucleotide sequence ID" value="NZ_CP033836.1"/>
</dbReference>
<dbReference type="PROSITE" id="PS51354">
    <property type="entry name" value="GLUTAREDOXIN_2"/>
    <property type="match status" value="1"/>
</dbReference>
<dbReference type="AlphaFoldDB" id="A0A0J8FDN4"/>
<dbReference type="Gene3D" id="3.40.30.10">
    <property type="entry name" value="Glutaredoxin"/>
    <property type="match status" value="1"/>
</dbReference>
<reference evidence="4 5" key="1">
    <citation type="submission" date="2017-07" db="EMBL/GenBank/DDBJ databases">
        <title>A comparative genomics approach to explaining the enigmatic role of Gardnerella vaginalis in the vaginal microbiome.</title>
        <authorList>
            <person name="Vancuren S.J."/>
            <person name="Hill J.E."/>
        </authorList>
    </citation>
    <scope>NUCLEOTIDE SEQUENCE [LARGE SCALE GENOMIC DNA]</scope>
    <source>
        <strain evidence="4 5">WP023</strain>
    </source>
</reference>
<accession>A0A0J8FDN4</accession>
<evidence type="ECO:0000313" key="3">
    <source>
        <dbReference type="EMBL" id="MDK6861786.1"/>
    </source>
</evidence>
<comment type="caution">
    <text evidence="4">The sequence shown here is derived from an EMBL/GenBank/DDBJ whole genome shotgun (WGS) entry which is preliminary data.</text>
</comment>
<dbReference type="SUPFAM" id="SSF52833">
    <property type="entry name" value="Thioredoxin-like"/>
    <property type="match status" value="1"/>
</dbReference>
<feature type="domain" description="Glutaredoxin" evidence="1">
    <location>
        <begin position="9"/>
        <end position="61"/>
    </location>
</feature>
<dbReference type="Proteomes" id="UP001240561">
    <property type="component" value="Unassembled WGS sequence"/>
</dbReference>
<dbReference type="Proteomes" id="UP001238969">
    <property type="component" value="Unassembled WGS sequence"/>
</dbReference>
<dbReference type="CDD" id="cd02976">
    <property type="entry name" value="NrdH"/>
    <property type="match status" value="1"/>
</dbReference>
<protein>
    <submittedName>
        <fullName evidence="2">Glutaredoxin domain-containing protein</fullName>
    </submittedName>
    <submittedName>
        <fullName evidence="4">NrdH-redoxin</fullName>
    </submittedName>
</protein>
<dbReference type="EMBL" id="JASOGJ010000004">
    <property type="protein sequence ID" value="MDK6695665.1"/>
    <property type="molecule type" value="Genomic_DNA"/>
</dbReference>
<organism evidence="4 5">
    <name type="scientific">Gardnerella vaginalis</name>
    <dbReference type="NCBI Taxonomy" id="2702"/>
    <lineage>
        <taxon>Bacteria</taxon>
        <taxon>Bacillati</taxon>
        <taxon>Actinomycetota</taxon>
        <taxon>Actinomycetes</taxon>
        <taxon>Bifidobacteriales</taxon>
        <taxon>Bifidobacteriaceae</taxon>
        <taxon>Gardnerella</taxon>
    </lineage>
</organism>
<evidence type="ECO:0000313" key="4">
    <source>
        <dbReference type="EMBL" id="RFT30471.1"/>
    </source>
</evidence>
<proteinExistence type="predicted"/>
<evidence type="ECO:0000313" key="6">
    <source>
        <dbReference type="Proteomes" id="UP001238969"/>
    </source>
</evidence>
<dbReference type="EMBL" id="NNRU01000001">
    <property type="protein sequence ID" value="RFT30471.1"/>
    <property type="molecule type" value="Genomic_DNA"/>
</dbReference>
<gene>
    <name evidence="4" type="ORF">CG405_00745</name>
    <name evidence="2" type="ORF">QP177_03675</name>
    <name evidence="3" type="ORF">QP355_03920</name>
</gene>